<dbReference type="PANTHER" id="PTHR24235">
    <property type="entry name" value="NEUROPEPTIDE Y RECEPTOR"/>
    <property type="match status" value="1"/>
</dbReference>
<evidence type="ECO:0000313" key="10">
    <source>
        <dbReference type="EMBL" id="CAG5120555.1"/>
    </source>
</evidence>
<dbReference type="InterPro" id="IPR017452">
    <property type="entry name" value="GPCR_Rhodpsn_7TM"/>
</dbReference>
<sequence length="126" mass="14430">MEFCERLYNSTNATTREQHSGVANITRHQYLQMCIRSRKGIPSDVNTYIIIPYAVIFLLSMAGNTLVILTLVRHKKMRTVTNMFLLNLAVSDLLLALFCMPFTLVPLLMQEFIFGPIVCVLVRYAQ</sequence>
<dbReference type="Proteomes" id="UP000678393">
    <property type="component" value="Unassembled WGS sequence"/>
</dbReference>
<keyword evidence="4" id="KW-0297">G-protein coupled receptor</keyword>
<dbReference type="PRINTS" id="PR00237">
    <property type="entry name" value="GPCRRHODOPSN"/>
</dbReference>
<reference evidence="10" key="1">
    <citation type="submission" date="2021-04" db="EMBL/GenBank/DDBJ databases">
        <authorList>
            <consortium name="Molecular Ecology Group"/>
        </authorList>
    </citation>
    <scope>NUCLEOTIDE SEQUENCE</scope>
</reference>
<keyword evidence="7" id="KW-0807">Transducer</keyword>
<proteinExistence type="predicted"/>
<feature type="domain" description="G-protein coupled receptors family 1 profile" evidence="9">
    <location>
        <begin position="63"/>
        <end position="126"/>
    </location>
</feature>
<keyword evidence="3 8" id="KW-1133">Transmembrane helix</keyword>
<evidence type="ECO:0000256" key="2">
    <source>
        <dbReference type="ARBA" id="ARBA00022692"/>
    </source>
</evidence>
<organism evidence="10 11">
    <name type="scientific">Candidula unifasciata</name>
    <dbReference type="NCBI Taxonomy" id="100452"/>
    <lineage>
        <taxon>Eukaryota</taxon>
        <taxon>Metazoa</taxon>
        <taxon>Spiralia</taxon>
        <taxon>Lophotrochozoa</taxon>
        <taxon>Mollusca</taxon>
        <taxon>Gastropoda</taxon>
        <taxon>Heterobranchia</taxon>
        <taxon>Euthyneura</taxon>
        <taxon>Panpulmonata</taxon>
        <taxon>Eupulmonata</taxon>
        <taxon>Stylommatophora</taxon>
        <taxon>Helicina</taxon>
        <taxon>Helicoidea</taxon>
        <taxon>Geomitridae</taxon>
        <taxon>Candidula</taxon>
    </lineage>
</organism>
<keyword evidence="11" id="KW-1185">Reference proteome</keyword>
<evidence type="ECO:0000256" key="5">
    <source>
        <dbReference type="ARBA" id="ARBA00023136"/>
    </source>
</evidence>
<evidence type="ECO:0000256" key="1">
    <source>
        <dbReference type="ARBA" id="ARBA00004141"/>
    </source>
</evidence>
<comment type="caution">
    <text evidence="10">The sequence shown here is derived from an EMBL/GenBank/DDBJ whole genome shotgun (WGS) entry which is preliminary data.</text>
</comment>
<gene>
    <name evidence="10" type="ORF">CUNI_LOCUS6113</name>
</gene>
<accession>A0A8S3YY23</accession>
<dbReference type="InterPro" id="IPR000276">
    <property type="entry name" value="GPCR_Rhodpsn"/>
</dbReference>
<comment type="subcellular location">
    <subcellularLocation>
        <location evidence="1">Membrane</location>
        <topology evidence="1">Multi-pass membrane protein</topology>
    </subcellularLocation>
</comment>
<evidence type="ECO:0000313" key="11">
    <source>
        <dbReference type="Proteomes" id="UP000678393"/>
    </source>
</evidence>
<dbReference type="SUPFAM" id="SSF81321">
    <property type="entry name" value="Family A G protein-coupled receptor-like"/>
    <property type="match status" value="1"/>
</dbReference>
<evidence type="ECO:0000256" key="3">
    <source>
        <dbReference type="ARBA" id="ARBA00022989"/>
    </source>
</evidence>
<evidence type="ECO:0000256" key="7">
    <source>
        <dbReference type="ARBA" id="ARBA00023224"/>
    </source>
</evidence>
<dbReference type="AlphaFoldDB" id="A0A8S3YY23"/>
<name>A0A8S3YY23_9EUPU</name>
<evidence type="ECO:0000256" key="4">
    <source>
        <dbReference type="ARBA" id="ARBA00023040"/>
    </source>
</evidence>
<feature type="transmembrane region" description="Helical" evidence="8">
    <location>
        <begin position="50"/>
        <end position="72"/>
    </location>
</feature>
<dbReference type="EMBL" id="CAJHNH020000924">
    <property type="protein sequence ID" value="CAG5120555.1"/>
    <property type="molecule type" value="Genomic_DNA"/>
</dbReference>
<evidence type="ECO:0000256" key="6">
    <source>
        <dbReference type="ARBA" id="ARBA00023170"/>
    </source>
</evidence>
<protein>
    <recommendedName>
        <fullName evidence="9">G-protein coupled receptors family 1 profile domain-containing protein</fullName>
    </recommendedName>
</protein>
<dbReference type="PROSITE" id="PS50262">
    <property type="entry name" value="G_PROTEIN_RECEP_F1_2"/>
    <property type="match status" value="1"/>
</dbReference>
<evidence type="ECO:0000259" key="9">
    <source>
        <dbReference type="PROSITE" id="PS50262"/>
    </source>
</evidence>
<dbReference type="OrthoDB" id="5987936at2759"/>
<dbReference type="GO" id="GO:0004930">
    <property type="term" value="F:G protein-coupled receptor activity"/>
    <property type="evidence" value="ECO:0007669"/>
    <property type="project" value="UniProtKB-KW"/>
</dbReference>
<evidence type="ECO:0000256" key="8">
    <source>
        <dbReference type="SAM" id="Phobius"/>
    </source>
</evidence>
<dbReference type="Pfam" id="PF00001">
    <property type="entry name" value="7tm_1"/>
    <property type="match status" value="1"/>
</dbReference>
<dbReference type="Gene3D" id="1.20.1070.10">
    <property type="entry name" value="Rhodopsin 7-helix transmembrane proteins"/>
    <property type="match status" value="1"/>
</dbReference>
<dbReference type="PANTHER" id="PTHR24235:SF29">
    <property type="entry name" value="GH23382P"/>
    <property type="match status" value="1"/>
</dbReference>
<feature type="transmembrane region" description="Helical" evidence="8">
    <location>
        <begin position="84"/>
        <end position="104"/>
    </location>
</feature>
<dbReference type="GO" id="GO:0016020">
    <property type="term" value="C:membrane"/>
    <property type="evidence" value="ECO:0007669"/>
    <property type="project" value="UniProtKB-SubCell"/>
</dbReference>
<keyword evidence="2 8" id="KW-0812">Transmembrane</keyword>
<feature type="non-terminal residue" evidence="10">
    <location>
        <position position="126"/>
    </location>
</feature>
<keyword evidence="6" id="KW-0675">Receptor</keyword>
<keyword evidence="5 8" id="KW-0472">Membrane</keyword>